<dbReference type="InterPro" id="IPR057874">
    <property type="entry name" value="Crypto_dsRNA_S"/>
</dbReference>
<evidence type="ECO:0008006" key="4">
    <source>
        <dbReference type="Google" id="ProtNLM"/>
    </source>
</evidence>
<evidence type="ECO:0000256" key="1">
    <source>
        <dbReference type="SAM" id="MobiDB-lite"/>
    </source>
</evidence>
<accession>A0A8H6F6E5</accession>
<feature type="compositionally biased region" description="Polar residues" evidence="1">
    <location>
        <begin position="326"/>
        <end position="345"/>
    </location>
</feature>
<proteinExistence type="predicted"/>
<protein>
    <recommendedName>
        <fullName evidence="4">Capsid protein</fullName>
    </recommendedName>
</protein>
<feature type="region of interest" description="Disordered" evidence="1">
    <location>
        <begin position="326"/>
        <end position="359"/>
    </location>
</feature>
<gene>
    <name evidence="2" type="ORF">FOB64_001538</name>
</gene>
<dbReference type="EMBL" id="JABWAD010000021">
    <property type="protein sequence ID" value="KAF6071127.1"/>
    <property type="molecule type" value="Genomic_DNA"/>
</dbReference>
<feature type="compositionally biased region" description="Low complexity" evidence="1">
    <location>
        <begin position="346"/>
        <end position="359"/>
    </location>
</feature>
<evidence type="ECO:0000313" key="2">
    <source>
        <dbReference type="EMBL" id="KAF6071127.1"/>
    </source>
</evidence>
<feature type="region of interest" description="Disordered" evidence="1">
    <location>
        <begin position="277"/>
        <end position="304"/>
    </location>
</feature>
<feature type="compositionally biased region" description="Basic residues" evidence="1">
    <location>
        <begin position="280"/>
        <end position="294"/>
    </location>
</feature>
<comment type="caution">
    <text evidence="2">The sequence shown here is derived from an EMBL/GenBank/DDBJ whole genome shotgun (WGS) entry which is preliminary data.</text>
</comment>
<name>A0A8H6F6E5_CANAX</name>
<dbReference type="Pfam" id="PF25640">
    <property type="entry name" value="Crypto_dsRNA_S"/>
    <property type="match status" value="1"/>
</dbReference>
<evidence type="ECO:0000313" key="3">
    <source>
        <dbReference type="Proteomes" id="UP000536275"/>
    </source>
</evidence>
<dbReference type="AlphaFoldDB" id="A0A8H6F6E5"/>
<reference evidence="2 3" key="1">
    <citation type="submission" date="2020-03" db="EMBL/GenBank/DDBJ databases">
        <title>FDA dAtabase for Regulatory Grade micrObial Sequences (FDA-ARGOS): Supporting development and validation of Infectious Disease Dx tests.</title>
        <authorList>
            <person name="Campos J."/>
            <person name="Goldberg B."/>
            <person name="Tallon L."/>
            <person name="Sadzewicz L."/>
            <person name="Vavikolanu K."/>
            <person name="Mehta A."/>
            <person name="Aluvathingal J."/>
            <person name="Nadendla S."/>
            <person name="Nandy P."/>
            <person name="Geyer C."/>
            <person name="Yan Y."/>
            <person name="Sichtig H."/>
        </authorList>
    </citation>
    <scope>NUCLEOTIDE SEQUENCE [LARGE SCALE GENOMIC DNA]</scope>
    <source>
        <strain evidence="2 3">FDAARGOS_656</strain>
    </source>
</reference>
<dbReference type="Proteomes" id="UP000536275">
    <property type="component" value="Unassembled WGS sequence"/>
</dbReference>
<organism evidence="2 3">
    <name type="scientific">Candida albicans</name>
    <name type="common">Yeast</name>
    <dbReference type="NCBI Taxonomy" id="5476"/>
    <lineage>
        <taxon>Eukaryota</taxon>
        <taxon>Fungi</taxon>
        <taxon>Dikarya</taxon>
        <taxon>Ascomycota</taxon>
        <taxon>Saccharomycotina</taxon>
        <taxon>Pichiomycetes</taxon>
        <taxon>Debaryomycetaceae</taxon>
        <taxon>Candida/Lodderomyces clade</taxon>
        <taxon>Candida</taxon>
    </lineage>
</organism>
<sequence>MSSTNSIYDPIKFVKLDFTEFDNICSIISNMCHSVNTWLQVNDIEVVTYLHICLEAYIVINQQNLRNRAGRYDPAIDFLPSLVHIFKLPTYFKSVIREMARPMYDQNGTIYIPDIPSISITSFVDNSKLMIRSQILKILGEDLNIPLSPIDIEPFMKPIPFGVYHENSNEILSFAKLPHYRTKAQNALRHIRFQQILPLQMLDGKYQALLEDEETVQIVDSLQDLNPFTNPRFGFYFRDKVGKVQINNIPMYRTLHGFYNIPQKLSVDDDINFPTEVPKAKKRKHSHHKNKKNRSSKDTGSSGFTLATATTPTSFISDAASRFTSDTNSKYTLDSSLDSPQTGGESSSLNSIFNSSPIR</sequence>